<sequence length="64" mass="7321">MEQEKFKEGDWVKQVRGTQAMTVLGYVEDGQEGAGRRVICSLNDSEGQPIEEVYQEQELELMNN</sequence>
<dbReference type="RefSeq" id="WP_146202251.1">
    <property type="nucleotide sequence ID" value="NZ_QGDT01000004.1"/>
</dbReference>
<accession>A0A316AKJ3</accession>
<evidence type="ECO:0000313" key="1">
    <source>
        <dbReference type="EMBL" id="PWJ58146.1"/>
    </source>
</evidence>
<dbReference type="OrthoDB" id="963094at2"/>
<comment type="caution">
    <text evidence="1">The sequence shown here is derived from an EMBL/GenBank/DDBJ whole genome shotgun (WGS) entry which is preliminary data.</text>
</comment>
<evidence type="ECO:0008006" key="3">
    <source>
        <dbReference type="Google" id="ProtNLM"/>
    </source>
</evidence>
<protein>
    <recommendedName>
        <fullName evidence="3">DUF2158 domain-containing protein</fullName>
    </recommendedName>
</protein>
<gene>
    <name evidence="1" type="ORF">CLV98_1043</name>
</gene>
<reference evidence="1 2" key="1">
    <citation type="submission" date="2018-03" db="EMBL/GenBank/DDBJ databases">
        <title>Genomic Encyclopedia of Archaeal and Bacterial Type Strains, Phase II (KMG-II): from individual species to whole genera.</title>
        <authorList>
            <person name="Goeker M."/>
        </authorList>
    </citation>
    <scope>NUCLEOTIDE SEQUENCE [LARGE SCALE GENOMIC DNA]</scope>
    <source>
        <strain evidence="1 2">DSM 100346</strain>
    </source>
</reference>
<keyword evidence="2" id="KW-1185">Reference proteome</keyword>
<name>A0A316AKJ3_9BACT</name>
<organism evidence="1 2">
    <name type="scientific">Dyadobacter jejuensis</name>
    <dbReference type="NCBI Taxonomy" id="1082580"/>
    <lineage>
        <taxon>Bacteria</taxon>
        <taxon>Pseudomonadati</taxon>
        <taxon>Bacteroidota</taxon>
        <taxon>Cytophagia</taxon>
        <taxon>Cytophagales</taxon>
        <taxon>Spirosomataceae</taxon>
        <taxon>Dyadobacter</taxon>
    </lineage>
</organism>
<proteinExistence type="predicted"/>
<dbReference type="EMBL" id="QGDT01000004">
    <property type="protein sequence ID" value="PWJ58146.1"/>
    <property type="molecule type" value="Genomic_DNA"/>
</dbReference>
<dbReference type="AlphaFoldDB" id="A0A316AKJ3"/>
<dbReference type="Proteomes" id="UP000245880">
    <property type="component" value="Unassembled WGS sequence"/>
</dbReference>
<evidence type="ECO:0000313" key="2">
    <source>
        <dbReference type="Proteomes" id="UP000245880"/>
    </source>
</evidence>